<keyword evidence="1" id="KW-1133">Transmembrane helix</keyword>
<feature type="domain" description="EAL" evidence="2">
    <location>
        <begin position="410"/>
        <end position="659"/>
    </location>
</feature>
<dbReference type="Gene3D" id="3.30.70.270">
    <property type="match status" value="1"/>
</dbReference>
<dbReference type="PROSITE" id="PS50887">
    <property type="entry name" value="GGDEF"/>
    <property type="match status" value="1"/>
</dbReference>
<sequence>MEQCMKRMFANSAEIDLDKRLQRPSPAELRELYRRDDEMARTEAARQGLWIAVLVYILFSTTDLLLIPDVATYTIIARLTVGVIALAVFEGQRHLKVSITYLDRTSAMALVLGYAVWIFPAIRTIHTDSLSYYMIFGAIFMMGANLFFSFRFLLSVIASSAVLATFLLSLTAFWPTNIYALAFSTFYVSCFVFTSYVNWKLNHERYNVFLNALEAQLQHREATERGEALLRMSNTDYLTGLENRRAVDHRLRNYWKEWQANSRGFTAILVDVDFFKKYNDFYGHQEGDRCLIHIAASIKEAVAPLGGSIGRYGGEEFIVLAQFSEKERVAYLAERIRSTVEQLRLLHEERRDGTSVVTVSVGAAFTREQSGAKLEKIIHEADRALYGAKASGRNCTRLFDPNDPYSSDESENIAALLKIAINQNLVSLVYQPIEDVASGRQDVVEALMRLRTLDGSVIPPNLFIPIAERTGMIIELGRWVIRTACRDLLADNHVQIASINVSPIQLKMPGFAASVAAILYETGVSGSRLAFEITEGLEMEMHSDILRCINDLKTLGIRIWLDDFGTGFAGLSWLRLIDFDTVKIDRSFLHGSATARGKAMLQDIIGLIRNRGPKILVEGVETEKQLALLRELRIDYAQGYHVGRPALAQTFRNDAGEEVRPSSAAPSSSA</sequence>
<dbReference type="SUPFAM" id="SSF55073">
    <property type="entry name" value="Nucleotide cyclase"/>
    <property type="match status" value="1"/>
</dbReference>
<accession>A0AA87Q904</accession>
<evidence type="ECO:0008006" key="6">
    <source>
        <dbReference type="Google" id="ProtNLM"/>
    </source>
</evidence>
<dbReference type="SMART" id="SM00267">
    <property type="entry name" value="GGDEF"/>
    <property type="match status" value="1"/>
</dbReference>
<comment type="caution">
    <text evidence="4">The sequence shown here is derived from an EMBL/GenBank/DDBJ whole genome shotgun (WGS) entry which is preliminary data.</text>
</comment>
<dbReference type="InterPro" id="IPR000160">
    <property type="entry name" value="GGDEF_dom"/>
</dbReference>
<keyword evidence="1" id="KW-0472">Membrane</keyword>
<evidence type="ECO:0000313" key="5">
    <source>
        <dbReference type="Proteomes" id="UP000026941"/>
    </source>
</evidence>
<name>A0AA87Q904_RHIRH</name>
<dbReference type="GO" id="GO:0071111">
    <property type="term" value="F:cyclic-guanylate-specific phosphodiesterase activity"/>
    <property type="evidence" value="ECO:0007669"/>
    <property type="project" value="InterPro"/>
</dbReference>
<dbReference type="InterPro" id="IPR001633">
    <property type="entry name" value="EAL_dom"/>
</dbReference>
<evidence type="ECO:0000259" key="3">
    <source>
        <dbReference type="PROSITE" id="PS50887"/>
    </source>
</evidence>
<keyword evidence="1" id="KW-0812">Transmembrane</keyword>
<protein>
    <recommendedName>
        <fullName evidence="6">EAL domain-containing protein</fullName>
    </recommendedName>
</protein>
<dbReference type="PANTHER" id="PTHR33121:SF70">
    <property type="entry name" value="SIGNALING PROTEIN YKOW"/>
    <property type="match status" value="1"/>
</dbReference>
<dbReference type="SMART" id="SM00052">
    <property type="entry name" value="EAL"/>
    <property type="match status" value="1"/>
</dbReference>
<dbReference type="InterPro" id="IPR050706">
    <property type="entry name" value="Cyclic-di-GMP_PDE-like"/>
</dbReference>
<reference evidence="4 5" key="1">
    <citation type="submission" date="2014-05" db="EMBL/GenBank/DDBJ databases">
        <title>Whole genome shotgun sequence of Rhizobium rhizogenes NBRC 13257.</title>
        <authorList>
            <person name="Katano-Makiyama Y."/>
            <person name="Hosoyama A."/>
            <person name="Hashimoto M."/>
            <person name="Hosoyama Y."/>
            <person name="Noguchi M."/>
            <person name="Tsuchikane K."/>
            <person name="Kimura A."/>
            <person name="Ohji S."/>
            <person name="Ichikawa N."/>
            <person name="Yamazoe A."/>
            <person name="Fujita N."/>
        </authorList>
    </citation>
    <scope>NUCLEOTIDE SEQUENCE [LARGE SCALE GENOMIC DNA]</scope>
    <source>
        <strain evidence="4 5">NBRC 13257</strain>
    </source>
</reference>
<dbReference type="AlphaFoldDB" id="A0AA87Q904"/>
<organism evidence="4 5">
    <name type="scientific">Rhizobium rhizogenes NBRC 13257</name>
    <dbReference type="NCBI Taxonomy" id="1220581"/>
    <lineage>
        <taxon>Bacteria</taxon>
        <taxon>Pseudomonadati</taxon>
        <taxon>Pseudomonadota</taxon>
        <taxon>Alphaproteobacteria</taxon>
        <taxon>Hyphomicrobiales</taxon>
        <taxon>Rhizobiaceae</taxon>
        <taxon>Rhizobium/Agrobacterium group</taxon>
        <taxon>Rhizobium</taxon>
    </lineage>
</organism>
<dbReference type="SUPFAM" id="SSF141868">
    <property type="entry name" value="EAL domain-like"/>
    <property type="match status" value="1"/>
</dbReference>
<feature type="transmembrane region" description="Helical" evidence="1">
    <location>
        <begin position="73"/>
        <end position="89"/>
    </location>
</feature>
<evidence type="ECO:0000256" key="1">
    <source>
        <dbReference type="SAM" id="Phobius"/>
    </source>
</evidence>
<dbReference type="NCBIfam" id="TIGR00254">
    <property type="entry name" value="GGDEF"/>
    <property type="match status" value="1"/>
</dbReference>
<evidence type="ECO:0000259" key="2">
    <source>
        <dbReference type="PROSITE" id="PS50883"/>
    </source>
</evidence>
<gene>
    <name evidence="4" type="ORF">RRH01S_05_04340</name>
</gene>
<dbReference type="InterPro" id="IPR035919">
    <property type="entry name" value="EAL_sf"/>
</dbReference>
<dbReference type="CDD" id="cd01949">
    <property type="entry name" value="GGDEF"/>
    <property type="match status" value="1"/>
</dbReference>
<dbReference type="Pfam" id="PF00563">
    <property type="entry name" value="EAL"/>
    <property type="match status" value="1"/>
</dbReference>
<feature type="transmembrane region" description="Helical" evidence="1">
    <location>
        <begin position="49"/>
        <end position="67"/>
    </location>
</feature>
<dbReference type="InterPro" id="IPR043128">
    <property type="entry name" value="Rev_trsase/Diguanyl_cyclase"/>
</dbReference>
<dbReference type="InterPro" id="IPR029787">
    <property type="entry name" value="Nucleotide_cyclase"/>
</dbReference>
<dbReference type="Gene3D" id="3.20.20.450">
    <property type="entry name" value="EAL domain"/>
    <property type="match status" value="1"/>
</dbReference>
<evidence type="ECO:0000313" key="4">
    <source>
        <dbReference type="EMBL" id="GAJ93359.1"/>
    </source>
</evidence>
<feature type="transmembrane region" description="Helical" evidence="1">
    <location>
        <begin position="153"/>
        <end position="172"/>
    </location>
</feature>
<dbReference type="Proteomes" id="UP000026941">
    <property type="component" value="Unassembled WGS sequence"/>
</dbReference>
<dbReference type="Pfam" id="PF00990">
    <property type="entry name" value="GGDEF"/>
    <property type="match status" value="1"/>
</dbReference>
<dbReference type="CDD" id="cd01948">
    <property type="entry name" value="EAL"/>
    <property type="match status" value="1"/>
</dbReference>
<proteinExistence type="predicted"/>
<dbReference type="EMBL" id="BAYX01000005">
    <property type="protein sequence ID" value="GAJ93359.1"/>
    <property type="molecule type" value="Genomic_DNA"/>
</dbReference>
<feature type="domain" description="GGDEF" evidence="3">
    <location>
        <begin position="263"/>
        <end position="401"/>
    </location>
</feature>
<feature type="transmembrane region" description="Helical" evidence="1">
    <location>
        <begin position="131"/>
        <end position="148"/>
    </location>
</feature>
<dbReference type="PANTHER" id="PTHR33121">
    <property type="entry name" value="CYCLIC DI-GMP PHOSPHODIESTERASE PDEF"/>
    <property type="match status" value="1"/>
</dbReference>
<dbReference type="FunFam" id="3.30.70.270:FF:000001">
    <property type="entry name" value="Diguanylate cyclase domain protein"/>
    <property type="match status" value="1"/>
</dbReference>
<dbReference type="PROSITE" id="PS50883">
    <property type="entry name" value="EAL"/>
    <property type="match status" value="1"/>
</dbReference>